<dbReference type="Pfam" id="PF13830">
    <property type="entry name" value="DUF4192"/>
    <property type="match status" value="1"/>
</dbReference>
<comment type="caution">
    <text evidence="1">The sequence shown here is derived from an EMBL/GenBank/DDBJ whole genome shotgun (WGS) entry which is preliminary data.</text>
</comment>
<dbReference type="Proteomes" id="UP001596956">
    <property type="component" value="Unassembled WGS sequence"/>
</dbReference>
<gene>
    <name evidence="1" type="ORF">ACFQZU_14485</name>
</gene>
<evidence type="ECO:0000313" key="2">
    <source>
        <dbReference type="Proteomes" id="UP001596956"/>
    </source>
</evidence>
<reference evidence="2" key="1">
    <citation type="journal article" date="2019" name="Int. J. Syst. Evol. Microbiol.">
        <title>The Global Catalogue of Microorganisms (GCM) 10K type strain sequencing project: providing services to taxonomists for standard genome sequencing and annotation.</title>
        <authorList>
            <consortium name="The Broad Institute Genomics Platform"/>
            <consortium name="The Broad Institute Genome Sequencing Center for Infectious Disease"/>
            <person name="Wu L."/>
            <person name="Ma J."/>
        </authorList>
    </citation>
    <scope>NUCLEOTIDE SEQUENCE [LARGE SCALE GENOMIC DNA]</scope>
    <source>
        <strain evidence="2">CCUG 63369</strain>
    </source>
</reference>
<keyword evidence="2" id="KW-1185">Reference proteome</keyword>
<protein>
    <submittedName>
        <fullName evidence="1">DUF4192 domain-containing protein</fullName>
    </submittedName>
</protein>
<accession>A0ABW3BHW1</accession>
<sequence length="198" mass="21089">MEENEESSQVPTRLTLSGPSDILAAVPYIVGYHPRDTLVVLGLRGGTPRLHATFCRDLAAADTDAGCQVSADRLAAALRDEECAIALVVGYGPAVEVTRHIDAVRNAAERAGIAVREALRAADGRYWSYVCDSPECCPPEGVRYDSSASAVSATAVASGLSAWPSRKSLRDHLLPVDGARRALMRTATRTAEERGARL</sequence>
<feature type="non-terminal residue" evidence="1">
    <location>
        <position position="198"/>
    </location>
</feature>
<organism evidence="1 2">
    <name type="scientific">Streptomonospora algeriensis</name>
    <dbReference type="NCBI Taxonomy" id="995084"/>
    <lineage>
        <taxon>Bacteria</taxon>
        <taxon>Bacillati</taxon>
        <taxon>Actinomycetota</taxon>
        <taxon>Actinomycetes</taxon>
        <taxon>Streptosporangiales</taxon>
        <taxon>Nocardiopsidaceae</taxon>
        <taxon>Streptomonospora</taxon>
    </lineage>
</organism>
<dbReference type="InterPro" id="IPR025447">
    <property type="entry name" value="DUF4192"/>
</dbReference>
<proteinExistence type="predicted"/>
<dbReference type="EMBL" id="JBHTHR010000497">
    <property type="protein sequence ID" value="MFD0802516.1"/>
    <property type="molecule type" value="Genomic_DNA"/>
</dbReference>
<evidence type="ECO:0000313" key="1">
    <source>
        <dbReference type="EMBL" id="MFD0802516.1"/>
    </source>
</evidence>
<name>A0ABW3BHW1_9ACTN</name>